<comment type="function">
    <text evidence="6 7">This protein binds to 23S rRNA in the presence of protein L20.</text>
</comment>
<dbReference type="Pfam" id="PF00829">
    <property type="entry name" value="Ribosomal_L21p"/>
    <property type="match status" value="1"/>
</dbReference>
<keyword evidence="3 6" id="KW-0694">RNA-binding</keyword>
<accession>A0A0G1T5H7</accession>
<dbReference type="PANTHER" id="PTHR21349">
    <property type="entry name" value="50S RIBOSOMAL PROTEIN L21"/>
    <property type="match status" value="1"/>
</dbReference>
<dbReference type="PANTHER" id="PTHR21349:SF0">
    <property type="entry name" value="LARGE RIBOSOMAL SUBUNIT PROTEIN BL21M"/>
    <property type="match status" value="1"/>
</dbReference>
<dbReference type="InterPro" id="IPR018258">
    <property type="entry name" value="Ribosomal_bL21_CS"/>
</dbReference>
<comment type="similarity">
    <text evidence="1 6 7">Belongs to the bacterial ribosomal protein bL21 family.</text>
</comment>
<dbReference type="InterPro" id="IPR001787">
    <property type="entry name" value="Ribosomal_bL21"/>
</dbReference>
<protein>
    <recommendedName>
        <fullName evidence="6">Large ribosomal subunit protein bL21</fullName>
    </recommendedName>
</protein>
<evidence type="ECO:0000256" key="6">
    <source>
        <dbReference type="HAMAP-Rule" id="MF_01363"/>
    </source>
</evidence>
<dbReference type="EMBL" id="LCOK01000009">
    <property type="protein sequence ID" value="KKU76997.1"/>
    <property type="molecule type" value="Genomic_DNA"/>
</dbReference>
<evidence type="ECO:0000256" key="3">
    <source>
        <dbReference type="ARBA" id="ARBA00022884"/>
    </source>
</evidence>
<dbReference type="Proteomes" id="UP000034682">
    <property type="component" value="Unassembled WGS sequence"/>
</dbReference>
<sequence>MATTFAIIETGGKQYKVAAGQKLKIEKLETEAGQGLVFDKVLMIADGDDVKIGAPYVAGAKVDAKVIKQGHARTVIVFKYHSKTRYRKKKGHRQLFTEVEITGIK</sequence>
<dbReference type="GO" id="GO:0005737">
    <property type="term" value="C:cytoplasm"/>
    <property type="evidence" value="ECO:0007669"/>
    <property type="project" value="UniProtKB-ARBA"/>
</dbReference>
<reference evidence="8 9" key="1">
    <citation type="journal article" date="2015" name="Nature">
        <title>rRNA introns, odd ribosomes, and small enigmatic genomes across a large radiation of phyla.</title>
        <authorList>
            <person name="Brown C.T."/>
            <person name="Hug L.A."/>
            <person name="Thomas B.C."/>
            <person name="Sharon I."/>
            <person name="Castelle C.J."/>
            <person name="Singh A."/>
            <person name="Wilkins M.J."/>
            <person name="Williams K.H."/>
            <person name="Banfield J.F."/>
        </authorList>
    </citation>
    <scope>NUCLEOTIDE SEQUENCE [LARGE SCALE GENOMIC DNA]</scope>
</reference>
<dbReference type="HAMAP" id="MF_01363">
    <property type="entry name" value="Ribosomal_bL21"/>
    <property type="match status" value="1"/>
</dbReference>
<keyword evidence="4 6" id="KW-0689">Ribosomal protein</keyword>
<dbReference type="PATRIC" id="fig|1618655.3.peg.255"/>
<name>A0A0G1T5H7_9BACT</name>
<dbReference type="InterPro" id="IPR036164">
    <property type="entry name" value="bL21-like_sf"/>
</dbReference>
<dbReference type="GO" id="GO:1990904">
    <property type="term" value="C:ribonucleoprotein complex"/>
    <property type="evidence" value="ECO:0007669"/>
    <property type="project" value="UniProtKB-KW"/>
</dbReference>
<dbReference type="GO" id="GO:0006412">
    <property type="term" value="P:translation"/>
    <property type="evidence" value="ECO:0007669"/>
    <property type="project" value="UniProtKB-UniRule"/>
</dbReference>
<dbReference type="AlphaFoldDB" id="A0A0G1T5H7"/>
<dbReference type="GO" id="GO:0019843">
    <property type="term" value="F:rRNA binding"/>
    <property type="evidence" value="ECO:0007669"/>
    <property type="project" value="UniProtKB-UniRule"/>
</dbReference>
<dbReference type="GO" id="GO:0003735">
    <property type="term" value="F:structural constituent of ribosome"/>
    <property type="evidence" value="ECO:0007669"/>
    <property type="project" value="InterPro"/>
</dbReference>
<evidence type="ECO:0000256" key="4">
    <source>
        <dbReference type="ARBA" id="ARBA00022980"/>
    </source>
</evidence>
<evidence type="ECO:0000256" key="7">
    <source>
        <dbReference type="RuleBase" id="RU000562"/>
    </source>
</evidence>
<keyword evidence="2 6" id="KW-0699">rRNA-binding</keyword>
<comment type="caution">
    <text evidence="8">The sequence shown here is derived from an EMBL/GenBank/DDBJ whole genome shotgun (WGS) entry which is preliminary data.</text>
</comment>
<proteinExistence type="inferred from homology"/>
<dbReference type="GO" id="GO:0005840">
    <property type="term" value="C:ribosome"/>
    <property type="evidence" value="ECO:0007669"/>
    <property type="project" value="UniProtKB-KW"/>
</dbReference>
<evidence type="ECO:0000256" key="5">
    <source>
        <dbReference type="ARBA" id="ARBA00023274"/>
    </source>
</evidence>
<dbReference type="PROSITE" id="PS01169">
    <property type="entry name" value="RIBOSOMAL_L21"/>
    <property type="match status" value="1"/>
</dbReference>
<keyword evidence="5 6" id="KW-0687">Ribonucleoprotein</keyword>
<dbReference type="InterPro" id="IPR028909">
    <property type="entry name" value="bL21-like"/>
</dbReference>
<organism evidence="8 9">
    <name type="scientific">Candidatus Giovannonibacteria bacterium GW2011_GWB1_47_6b</name>
    <dbReference type="NCBI Taxonomy" id="1618655"/>
    <lineage>
        <taxon>Bacteria</taxon>
        <taxon>Candidatus Giovannoniibacteriota</taxon>
    </lineage>
</organism>
<evidence type="ECO:0000256" key="1">
    <source>
        <dbReference type="ARBA" id="ARBA00008563"/>
    </source>
</evidence>
<dbReference type="SUPFAM" id="SSF141091">
    <property type="entry name" value="L21p-like"/>
    <property type="match status" value="1"/>
</dbReference>
<evidence type="ECO:0000313" key="8">
    <source>
        <dbReference type="EMBL" id="KKU76997.1"/>
    </source>
</evidence>
<evidence type="ECO:0000256" key="2">
    <source>
        <dbReference type="ARBA" id="ARBA00022730"/>
    </source>
</evidence>
<dbReference type="NCBIfam" id="TIGR00061">
    <property type="entry name" value="L21"/>
    <property type="match status" value="1"/>
</dbReference>
<gene>
    <name evidence="6" type="primary">rplU</name>
    <name evidence="8" type="ORF">UY02_C0009G0026</name>
</gene>
<comment type="subunit">
    <text evidence="6">Part of the 50S ribosomal subunit. Contacts protein L20.</text>
</comment>
<evidence type="ECO:0000313" key="9">
    <source>
        <dbReference type="Proteomes" id="UP000034682"/>
    </source>
</evidence>